<feature type="compositionally biased region" description="Polar residues" evidence="1">
    <location>
        <begin position="66"/>
        <end position="76"/>
    </location>
</feature>
<dbReference type="Pfam" id="PF04081">
    <property type="entry name" value="DNA_pol_delta_4"/>
    <property type="match status" value="1"/>
</dbReference>
<dbReference type="VEuPathDB" id="FungiDB:ASPBRDRAFT_50376"/>
<dbReference type="STRING" id="767769.A0A1L9V0Z0"/>
<evidence type="ECO:0008006" key="4">
    <source>
        <dbReference type="Google" id="ProtNLM"/>
    </source>
</evidence>
<dbReference type="GO" id="GO:0003887">
    <property type="term" value="F:DNA-directed DNA polymerase activity"/>
    <property type="evidence" value="ECO:0007669"/>
    <property type="project" value="TreeGrafter"/>
</dbReference>
<reference evidence="3" key="1">
    <citation type="journal article" date="2017" name="Genome Biol.">
        <title>Comparative genomics reveals high biological diversity and specific adaptations in the industrially and medically important fungal genus Aspergillus.</title>
        <authorList>
            <person name="de Vries R.P."/>
            <person name="Riley R."/>
            <person name="Wiebenga A."/>
            <person name="Aguilar-Osorio G."/>
            <person name="Amillis S."/>
            <person name="Uchima C.A."/>
            <person name="Anderluh G."/>
            <person name="Asadollahi M."/>
            <person name="Askin M."/>
            <person name="Barry K."/>
            <person name="Battaglia E."/>
            <person name="Bayram O."/>
            <person name="Benocci T."/>
            <person name="Braus-Stromeyer S.A."/>
            <person name="Caldana C."/>
            <person name="Canovas D."/>
            <person name="Cerqueira G.C."/>
            <person name="Chen F."/>
            <person name="Chen W."/>
            <person name="Choi C."/>
            <person name="Clum A."/>
            <person name="Dos Santos R.A."/>
            <person name="Damasio A.R."/>
            <person name="Diallinas G."/>
            <person name="Emri T."/>
            <person name="Fekete E."/>
            <person name="Flipphi M."/>
            <person name="Freyberg S."/>
            <person name="Gallo A."/>
            <person name="Gournas C."/>
            <person name="Habgood R."/>
            <person name="Hainaut M."/>
            <person name="Harispe M.L."/>
            <person name="Henrissat B."/>
            <person name="Hilden K.S."/>
            <person name="Hope R."/>
            <person name="Hossain A."/>
            <person name="Karabika E."/>
            <person name="Karaffa L."/>
            <person name="Karanyi Z."/>
            <person name="Krasevec N."/>
            <person name="Kuo A."/>
            <person name="Kusch H."/>
            <person name="LaButti K."/>
            <person name="Lagendijk E.L."/>
            <person name="Lapidus A."/>
            <person name="Levasseur A."/>
            <person name="Lindquist E."/>
            <person name="Lipzen A."/>
            <person name="Logrieco A.F."/>
            <person name="MacCabe A."/>
            <person name="Maekelae M.R."/>
            <person name="Malavazi I."/>
            <person name="Melin P."/>
            <person name="Meyer V."/>
            <person name="Mielnichuk N."/>
            <person name="Miskei M."/>
            <person name="Molnar A.P."/>
            <person name="Mule G."/>
            <person name="Ngan C.Y."/>
            <person name="Orejas M."/>
            <person name="Orosz E."/>
            <person name="Ouedraogo J.P."/>
            <person name="Overkamp K.M."/>
            <person name="Park H.-S."/>
            <person name="Perrone G."/>
            <person name="Piumi F."/>
            <person name="Punt P.J."/>
            <person name="Ram A.F."/>
            <person name="Ramon A."/>
            <person name="Rauscher S."/>
            <person name="Record E."/>
            <person name="Riano-Pachon D.M."/>
            <person name="Robert V."/>
            <person name="Roehrig J."/>
            <person name="Ruller R."/>
            <person name="Salamov A."/>
            <person name="Salih N.S."/>
            <person name="Samson R.A."/>
            <person name="Sandor E."/>
            <person name="Sanguinetti M."/>
            <person name="Schuetze T."/>
            <person name="Sepcic K."/>
            <person name="Shelest E."/>
            <person name="Sherlock G."/>
            <person name="Sophianopoulou V."/>
            <person name="Squina F.M."/>
            <person name="Sun H."/>
            <person name="Susca A."/>
            <person name="Todd R.B."/>
            <person name="Tsang A."/>
            <person name="Unkles S.E."/>
            <person name="van de Wiele N."/>
            <person name="van Rossen-Uffink D."/>
            <person name="Oliveira J.V."/>
            <person name="Vesth T.C."/>
            <person name="Visser J."/>
            <person name="Yu J.-H."/>
            <person name="Zhou M."/>
            <person name="Andersen M.R."/>
            <person name="Archer D.B."/>
            <person name="Baker S.E."/>
            <person name="Benoit I."/>
            <person name="Brakhage A.A."/>
            <person name="Braus G.H."/>
            <person name="Fischer R."/>
            <person name="Frisvad J.C."/>
            <person name="Goldman G.H."/>
            <person name="Houbraken J."/>
            <person name="Oakley B."/>
            <person name="Pocsi I."/>
            <person name="Scazzocchio C."/>
            <person name="Seiboth B."/>
            <person name="vanKuyk P.A."/>
            <person name="Wortman J."/>
            <person name="Dyer P.S."/>
            <person name="Grigoriev I.V."/>
        </authorList>
    </citation>
    <scope>NUCLEOTIDE SEQUENCE [LARGE SCALE GENOMIC DNA]</scope>
    <source>
        <strain evidence="3">CBS 101740 / IMI 381727 / IBT 21946</strain>
    </source>
</reference>
<sequence length="197" mass="22200">MPPSRRRGGNTAATRSNQAILSFGSKSRVTKPSAAPSTHSQKAKDLDLIDATRSKTPSVEDVSEAEQATVTPTEPTQPRVAELAVRKQARTEIQQPRSEEDAKAEKITERQLQQYWKKEEAKRQGPRVHQEGLDLREKILRNFDLSSQYGPCIGIARLKRWRRAHMLGLNPPIEVLAVLLKPDDNTKQRAYIDELLS</sequence>
<keyword evidence="3" id="KW-1185">Reference proteome</keyword>
<dbReference type="InterPro" id="IPR007218">
    <property type="entry name" value="DNA_pol_delta_4"/>
</dbReference>
<evidence type="ECO:0000313" key="3">
    <source>
        <dbReference type="Proteomes" id="UP000184499"/>
    </source>
</evidence>
<dbReference type="Proteomes" id="UP000184499">
    <property type="component" value="Unassembled WGS sequence"/>
</dbReference>
<name>A0A1L9V0Z0_ASPBC</name>
<feature type="compositionally biased region" description="Basic and acidic residues" evidence="1">
    <location>
        <begin position="42"/>
        <end position="53"/>
    </location>
</feature>
<dbReference type="RefSeq" id="XP_067484749.1">
    <property type="nucleotide sequence ID" value="XM_067626529.1"/>
</dbReference>
<dbReference type="AlphaFoldDB" id="A0A1L9V0Z0"/>
<dbReference type="GO" id="GO:0006261">
    <property type="term" value="P:DNA-templated DNA replication"/>
    <property type="evidence" value="ECO:0007669"/>
    <property type="project" value="TreeGrafter"/>
</dbReference>
<dbReference type="EMBL" id="KV878679">
    <property type="protein sequence ID" value="OJJ77502.1"/>
    <property type="molecule type" value="Genomic_DNA"/>
</dbReference>
<organism evidence="2 3">
    <name type="scientific">Aspergillus brasiliensis (strain CBS 101740 / IMI 381727 / IBT 21946)</name>
    <dbReference type="NCBI Taxonomy" id="767769"/>
    <lineage>
        <taxon>Eukaryota</taxon>
        <taxon>Fungi</taxon>
        <taxon>Dikarya</taxon>
        <taxon>Ascomycota</taxon>
        <taxon>Pezizomycotina</taxon>
        <taxon>Eurotiomycetes</taxon>
        <taxon>Eurotiomycetidae</taxon>
        <taxon>Eurotiales</taxon>
        <taxon>Aspergillaceae</taxon>
        <taxon>Aspergillus</taxon>
        <taxon>Aspergillus subgen. Circumdati</taxon>
    </lineage>
</organism>
<proteinExistence type="predicted"/>
<protein>
    <recommendedName>
        <fullName evidence="4">DNA polymerase delta subunit 4</fullName>
    </recommendedName>
</protein>
<gene>
    <name evidence="2" type="ORF">ASPBRDRAFT_50376</name>
</gene>
<accession>A0A1L9V0Z0</accession>
<dbReference type="PANTHER" id="PTHR14303">
    <property type="entry name" value="DNA POLYMERASE DELTA SUBUNIT 4"/>
    <property type="match status" value="1"/>
</dbReference>
<dbReference type="OrthoDB" id="337486at2759"/>
<dbReference type="GO" id="GO:0043625">
    <property type="term" value="C:delta DNA polymerase complex"/>
    <property type="evidence" value="ECO:0007669"/>
    <property type="project" value="TreeGrafter"/>
</dbReference>
<dbReference type="OMA" id="HYGPCTG"/>
<dbReference type="GeneID" id="93579017"/>
<feature type="compositionally biased region" description="Polar residues" evidence="1">
    <location>
        <begin position="11"/>
        <end position="27"/>
    </location>
</feature>
<feature type="region of interest" description="Disordered" evidence="1">
    <location>
        <begin position="1"/>
        <end position="78"/>
    </location>
</feature>
<dbReference type="GO" id="GO:0000731">
    <property type="term" value="P:DNA synthesis involved in DNA repair"/>
    <property type="evidence" value="ECO:0007669"/>
    <property type="project" value="InterPro"/>
</dbReference>
<dbReference type="PANTHER" id="PTHR14303:SF0">
    <property type="entry name" value="DNA POLYMERASE DELTA SUBUNIT 4"/>
    <property type="match status" value="1"/>
</dbReference>
<evidence type="ECO:0000313" key="2">
    <source>
        <dbReference type="EMBL" id="OJJ77502.1"/>
    </source>
</evidence>
<evidence type="ECO:0000256" key="1">
    <source>
        <dbReference type="SAM" id="MobiDB-lite"/>
    </source>
</evidence>